<evidence type="ECO:0000313" key="3">
    <source>
        <dbReference type="Proteomes" id="UP000198793"/>
    </source>
</evidence>
<accession>A0A1H0HDK8</accession>
<keyword evidence="1" id="KW-1133">Transmembrane helix</keyword>
<dbReference type="AlphaFoldDB" id="A0A1H0HDK8"/>
<reference evidence="2 3" key="1">
    <citation type="submission" date="2016-10" db="EMBL/GenBank/DDBJ databases">
        <authorList>
            <person name="de Groot N.N."/>
        </authorList>
    </citation>
    <scope>NUCLEOTIDE SEQUENCE [LARGE SCALE GENOMIC DNA]</scope>
    <source>
        <strain evidence="3">L7-484,KACC 16230,DSM 25025</strain>
    </source>
</reference>
<proteinExistence type="predicted"/>
<feature type="transmembrane region" description="Helical" evidence="1">
    <location>
        <begin position="25"/>
        <end position="45"/>
    </location>
</feature>
<dbReference type="RefSeq" id="WP_061934863.1">
    <property type="nucleotide sequence ID" value="NZ_FNIT01000004.1"/>
</dbReference>
<keyword evidence="3" id="KW-1185">Reference proteome</keyword>
<keyword evidence="1" id="KW-0812">Transmembrane</keyword>
<dbReference type="OrthoDB" id="7906975at2"/>
<protein>
    <submittedName>
        <fullName evidence="2">Uncharacterized protein</fullName>
    </submittedName>
</protein>
<gene>
    <name evidence="2" type="ORF">SAMN05192530_10450</name>
</gene>
<name>A0A1H0HDK8_9HYPH</name>
<dbReference type="Proteomes" id="UP000198793">
    <property type="component" value="Unassembled WGS sequence"/>
</dbReference>
<sequence length="136" mass="13735">MAGDVTAEPDRRKGMLPAWMVSKGGLAAIAGGTLLLACCGAYAALRGDGEAPPAVTEEKVEIPVPMPVASKPQAIKADAYSIVSVFEGEAFLATPNDLVRVVVGAVVPGLGTITSVETFPNGGGTVAGTEAVLRTR</sequence>
<evidence type="ECO:0000256" key="1">
    <source>
        <dbReference type="SAM" id="Phobius"/>
    </source>
</evidence>
<dbReference type="EMBL" id="FNIT01000004">
    <property type="protein sequence ID" value="SDO17299.1"/>
    <property type="molecule type" value="Genomic_DNA"/>
</dbReference>
<dbReference type="STRING" id="1166073.SAMN05192530_10450"/>
<evidence type="ECO:0000313" key="2">
    <source>
        <dbReference type="EMBL" id="SDO17299.1"/>
    </source>
</evidence>
<organism evidence="2 3">
    <name type="scientific">Aureimonas jatrophae</name>
    <dbReference type="NCBI Taxonomy" id="1166073"/>
    <lineage>
        <taxon>Bacteria</taxon>
        <taxon>Pseudomonadati</taxon>
        <taxon>Pseudomonadota</taxon>
        <taxon>Alphaproteobacteria</taxon>
        <taxon>Hyphomicrobiales</taxon>
        <taxon>Aurantimonadaceae</taxon>
        <taxon>Aureimonas</taxon>
    </lineage>
</organism>
<keyword evidence="1" id="KW-0472">Membrane</keyword>